<comment type="cofactor">
    <cofactor evidence="1">
        <name>pyridoxal 5'-phosphate</name>
        <dbReference type="ChEBI" id="CHEBI:597326"/>
    </cofactor>
</comment>
<organism evidence="7 8">
    <name type="scientific">Anoxynatronum sibiricum</name>
    <dbReference type="NCBI Taxonomy" id="210623"/>
    <lineage>
        <taxon>Bacteria</taxon>
        <taxon>Bacillati</taxon>
        <taxon>Bacillota</taxon>
        <taxon>Clostridia</taxon>
        <taxon>Eubacteriales</taxon>
        <taxon>Clostridiaceae</taxon>
        <taxon>Anoxynatronum</taxon>
    </lineage>
</organism>
<name>A0ABU9VV09_9CLOT</name>
<dbReference type="EMBL" id="JBCITM010000005">
    <property type="protein sequence ID" value="MEN1760211.1"/>
    <property type="molecule type" value="Genomic_DNA"/>
</dbReference>
<keyword evidence="5" id="KW-0456">Lyase</keyword>
<keyword evidence="3" id="KW-0210">Decarboxylase</keyword>
<evidence type="ECO:0000256" key="1">
    <source>
        <dbReference type="ARBA" id="ARBA00001933"/>
    </source>
</evidence>
<evidence type="ECO:0000313" key="8">
    <source>
        <dbReference type="Proteomes" id="UP001407405"/>
    </source>
</evidence>
<reference evidence="7 8" key="1">
    <citation type="submission" date="2024-04" db="EMBL/GenBank/DDBJ databases">
        <title>Genome sequencing and metabolic network reconstruction of aminoacids and betaine degradation by Anoxynatronum sibiricum.</title>
        <authorList>
            <person name="Detkova E.N."/>
            <person name="Boltjanskaja Y.V."/>
            <person name="Mardanov A.V."/>
            <person name="Kevbrin V."/>
        </authorList>
    </citation>
    <scope>NUCLEOTIDE SEQUENCE [LARGE SCALE GENOMIC DNA]</scope>
    <source>
        <strain evidence="7 8">Z-7981</strain>
    </source>
</reference>
<dbReference type="PANTHER" id="PTHR43277">
    <property type="entry name" value="ARGININE DECARBOXYLASE"/>
    <property type="match status" value="1"/>
</dbReference>
<evidence type="ECO:0000256" key="3">
    <source>
        <dbReference type="ARBA" id="ARBA00022793"/>
    </source>
</evidence>
<protein>
    <submittedName>
        <fullName evidence="7">Aminotransferase class V-fold PLP-dependent enzyme</fullName>
    </submittedName>
</protein>
<keyword evidence="8" id="KW-1185">Reference proteome</keyword>
<dbReference type="SUPFAM" id="SSF55904">
    <property type="entry name" value="Ornithine decarboxylase C-terminal domain"/>
    <property type="match status" value="1"/>
</dbReference>
<dbReference type="InterPro" id="IPR052357">
    <property type="entry name" value="Orn_Lys_Arg_decarboxylase-I"/>
</dbReference>
<dbReference type="InterPro" id="IPR036633">
    <property type="entry name" value="Prn/Lys/Arg_de-COase_C_sf"/>
</dbReference>
<proteinExistence type="inferred from homology"/>
<keyword evidence="7" id="KW-0808">Transferase</keyword>
<dbReference type="Gene3D" id="3.40.640.10">
    <property type="entry name" value="Type I PLP-dependent aspartate aminotransferase-like (Major domain)"/>
    <property type="match status" value="1"/>
</dbReference>
<dbReference type="GO" id="GO:0008483">
    <property type="term" value="F:transaminase activity"/>
    <property type="evidence" value="ECO:0007669"/>
    <property type="project" value="UniProtKB-KW"/>
</dbReference>
<dbReference type="Pfam" id="PF01276">
    <property type="entry name" value="OKR_DC_1"/>
    <property type="match status" value="1"/>
</dbReference>
<dbReference type="SUPFAM" id="SSF53383">
    <property type="entry name" value="PLP-dependent transferases"/>
    <property type="match status" value="1"/>
</dbReference>
<dbReference type="InterPro" id="IPR008286">
    <property type="entry name" value="Prn/Lys/Arg_de-COase_C"/>
</dbReference>
<accession>A0ABU9VV09</accession>
<comment type="similarity">
    <text evidence="2">Belongs to the Orn/Lys/Arg decarboxylase class-I family.</text>
</comment>
<dbReference type="InterPro" id="IPR015421">
    <property type="entry name" value="PyrdxlP-dep_Trfase_major"/>
</dbReference>
<dbReference type="Gene3D" id="3.90.100.10">
    <property type="entry name" value="Orn/Lys/Arg decarboxylase, C-terminal domain"/>
    <property type="match status" value="1"/>
</dbReference>
<evidence type="ECO:0000256" key="4">
    <source>
        <dbReference type="ARBA" id="ARBA00022898"/>
    </source>
</evidence>
<keyword evidence="7" id="KW-0032">Aminotransferase</keyword>
<dbReference type="PANTHER" id="PTHR43277:SF4">
    <property type="entry name" value="ARGININE DECARBOXYLASE"/>
    <property type="match status" value="1"/>
</dbReference>
<feature type="domain" description="Orn/Lys/Arg decarboxylases family 1 pyridoxal-P attachment site" evidence="6">
    <location>
        <begin position="235"/>
        <end position="249"/>
    </location>
</feature>
<dbReference type="InterPro" id="IPR000310">
    <property type="entry name" value="Orn/Lys/Arg_deCO2ase_major_dom"/>
</dbReference>
<gene>
    <name evidence="7" type="ORF">AAIG11_06995</name>
</gene>
<dbReference type="PROSITE" id="PS00703">
    <property type="entry name" value="OKR_DC_1"/>
    <property type="match status" value="1"/>
</dbReference>
<keyword evidence="4" id="KW-0663">Pyridoxal phosphate</keyword>
<evidence type="ECO:0000256" key="2">
    <source>
        <dbReference type="ARBA" id="ARBA00010671"/>
    </source>
</evidence>
<evidence type="ECO:0000259" key="6">
    <source>
        <dbReference type="PROSITE" id="PS00703"/>
    </source>
</evidence>
<dbReference type="RefSeq" id="WP_343185531.1">
    <property type="nucleotide sequence ID" value="NZ_JBCITM010000005.1"/>
</dbReference>
<evidence type="ECO:0000256" key="5">
    <source>
        <dbReference type="ARBA" id="ARBA00023239"/>
    </source>
</evidence>
<comment type="caution">
    <text evidence="7">The sequence shown here is derived from an EMBL/GenBank/DDBJ whole genome shotgun (WGS) entry which is preliminary data.</text>
</comment>
<sequence>MPVNESSAADEITEPQGPLQQMLHRRAAGETISFHMPGHKNGHLYRSGVMGEIPLLAGFLPALDTTEVPGTDNLHNPTGAIRQAQERAAAVFGAEETFFLVNGSTCGIYAMIGAAAAPGDEILINRNAHQSVYHYCLLTGVVPRYLVPEVDERLGLPLGITPQAVAQGLKDWPRVKAVVLTRPTFHGHAADLAAIARLVHDDGKVLLVDEAHGAHLRLSSRLPADAMACGADAAVQSTHKTLSAFTQASMLHVQGNRLDRDRLRFQLRLFQTSSPSYLLMASLDAATSLVAGPGPAMMNTLIDGMMTLRHRLESLPGLLFSRQEEGTGTHRQPMDLTRIWIDLHQTGFTGYELDKKLAATWHMQMEMADLRGVLALASIGNTPADLHQLCEALARLADQAVPAQASESLTSLRPPRELPQVHCSPQSALRAPREWIPLSQAAGRVSTASLIPYPPGIPLVVPGEIIEASLCSYLGTLAAAGVDIVGMATPHAPHVEVMAHT</sequence>
<dbReference type="Proteomes" id="UP001407405">
    <property type="component" value="Unassembled WGS sequence"/>
</dbReference>
<dbReference type="InterPro" id="IPR015424">
    <property type="entry name" value="PyrdxlP-dep_Trfase"/>
</dbReference>
<dbReference type="Pfam" id="PF03711">
    <property type="entry name" value="OKR_DC_1_C"/>
    <property type="match status" value="1"/>
</dbReference>
<evidence type="ECO:0000313" key="7">
    <source>
        <dbReference type="EMBL" id="MEN1760211.1"/>
    </source>
</evidence>